<evidence type="ECO:0000313" key="2">
    <source>
        <dbReference type="Proteomes" id="UP000617340"/>
    </source>
</evidence>
<dbReference type="AlphaFoldDB" id="A0A834JU68"/>
<name>A0A834JU68_VESGE</name>
<protein>
    <submittedName>
        <fullName evidence="1">Uncharacterized protein</fullName>
    </submittedName>
</protein>
<organism evidence="1 2">
    <name type="scientific">Vespula germanica</name>
    <name type="common">German yellow jacket</name>
    <name type="synonym">Paravespula germanica</name>
    <dbReference type="NCBI Taxonomy" id="30212"/>
    <lineage>
        <taxon>Eukaryota</taxon>
        <taxon>Metazoa</taxon>
        <taxon>Ecdysozoa</taxon>
        <taxon>Arthropoda</taxon>
        <taxon>Hexapoda</taxon>
        <taxon>Insecta</taxon>
        <taxon>Pterygota</taxon>
        <taxon>Neoptera</taxon>
        <taxon>Endopterygota</taxon>
        <taxon>Hymenoptera</taxon>
        <taxon>Apocrita</taxon>
        <taxon>Aculeata</taxon>
        <taxon>Vespoidea</taxon>
        <taxon>Vespidae</taxon>
        <taxon>Vespinae</taxon>
        <taxon>Vespula</taxon>
    </lineage>
</organism>
<keyword evidence="2" id="KW-1185">Reference proteome</keyword>
<accession>A0A834JU68</accession>
<sequence>MVQFGKRATPLYSGLFGRSPIRGFDVHDKSRGGCSKAVIENTFSRYTFVEGCDIMYLSFLMTFAISPWRTIETFGGGTVPRLIELPLPLRESFGKLIAPTFARNASLKRRKAPLLDLLLGNLPMLLMSKRIYQEDLVSV</sequence>
<evidence type="ECO:0000313" key="1">
    <source>
        <dbReference type="EMBL" id="KAF7393701.1"/>
    </source>
</evidence>
<proteinExistence type="predicted"/>
<reference evidence="1" key="1">
    <citation type="journal article" date="2020" name="G3 (Bethesda)">
        <title>High-Quality Assemblies for Three Invasive Social Wasps from the &lt;i&gt;Vespula&lt;/i&gt; Genus.</title>
        <authorList>
            <person name="Harrop T.W.R."/>
            <person name="Guhlin J."/>
            <person name="McLaughlin G.M."/>
            <person name="Permina E."/>
            <person name="Stockwell P."/>
            <person name="Gilligan J."/>
            <person name="Le Lec M.F."/>
            <person name="Gruber M.A.M."/>
            <person name="Quinn O."/>
            <person name="Lovegrove M."/>
            <person name="Duncan E.J."/>
            <person name="Remnant E.J."/>
            <person name="Van Eeckhoven J."/>
            <person name="Graham B."/>
            <person name="Knapp R.A."/>
            <person name="Langford K.W."/>
            <person name="Kronenberg Z."/>
            <person name="Press M.O."/>
            <person name="Eacker S.M."/>
            <person name="Wilson-Rankin E.E."/>
            <person name="Purcell J."/>
            <person name="Lester P.J."/>
            <person name="Dearden P.K."/>
        </authorList>
    </citation>
    <scope>NUCLEOTIDE SEQUENCE</scope>
    <source>
        <strain evidence="1">Linc-1</strain>
    </source>
</reference>
<dbReference type="EMBL" id="JACSDZ010000010">
    <property type="protein sequence ID" value="KAF7393701.1"/>
    <property type="molecule type" value="Genomic_DNA"/>
</dbReference>
<gene>
    <name evidence="1" type="ORF">HZH68_010520</name>
</gene>
<comment type="caution">
    <text evidence="1">The sequence shown here is derived from an EMBL/GenBank/DDBJ whole genome shotgun (WGS) entry which is preliminary data.</text>
</comment>
<dbReference type="Proteomes" id="UP000617340">
    <property type="component" value="Unassembled WGS sequence"/>
</dbReference>